<dbReference type="EMBL" id="CP154622">
    <property type="protein sequence ID" value="XAM43334.1"/>
    <property type="molecule type" value="Genomic_DNA"/>
</dbReference>
<feature type="signal peptide" evidence="7">
    <location>
        <begin position="1"/>
        <end position="21"/>
    </location>
</feature>
<keyword evidence="10" id="KW-1185">Reference proteome</keyword>
<protein>
    <submittedName>
        <fullName evidence="9">Membrane lipoprotein TmpC</fullName>
    </submittedName>
</protein>
<evidence type="ECO:0000256" key="1">
    <source>
        <dbReference type="ARBA" id="ARBA00004193"/>
    </source>
</evidence>
<gene>
    <name evidence="9" type="primary">tmpC_5</name>
    <name evidence="9" type="ORF">TPELB_36540</name>
</gene>
<keyword evidence="6 9" id="KW-0449">Lipoprotein</keyword>
<dbReference type="InterPro" id="IPR003760">
    <property type="entry name" value="PnrA-like"/>
</dbReference>
<dbReference type="PROSITE" id="PS51257">
    <property type="entry name" value="PROKAR_LIPOPROTEIN"/>
    <property type="match status" value="1"/>
</dbReference>
<feature type="domain" description="ABC transporter substrate-binding protein PnrA-like" evidence="8">
    <location>
        <begin position="38"/>
        <end position="334"/>
    </location>
</feature>
<evidence type="ECO:0000256" key="2">
    <source>
        <dbReference type="ARBA" id="ARBA00008610"/>
    </source>
</evidence>
<keyword evidence="5" id="KW-0472">Membrane</keyword>
<reference evidence="9 10" key="1">
    <citation type="submission" date="2024-04" db="EMBL/GenBank/DDBJ databases">
        <title>Isolation and characterization of novel acetogenic strains of the genera Terrisporobacter and Acetoanaerobium.</title>
        <authorList>
            <person name="Boeer T."/>
            <person name="Schueler M.A."/>
            <person name="Lueschen A."/>
            <person name="Eysell L."/>
            <person name="Droege J."/>
            <person name="Heinemann M."/>
            <person name="Engelhardt L."/>
            <person name="Basen M."/>
            <person name="Daniel R."/>
        </authorList>
    </citation>
    <scope>NUCLEOTIDE SEQUENCE [LARGE SCALE GENOMIC DNA]</scope>
    <source>
        <strain evidence="9 10">ELB</strain>
    </source>
</reference>
<dbReference type="Proteomes" id="UP001477947">
    <property type="component" value="Chromosome"/>
</dbReference>
<evidence type="ECO:0000256" key="4">
    <source>
        <dbReference type="ARBA" id="ARBA00022729"/>
    </source>
</evidence>
<comment type="subcellular location">
    <subcellularLocation>
        <location evidence="1">Cell membrane</location>
        <topology evidence="1">Lipid-anchor</topology>
    </subcellularLocation>
</comment>
<evidence type="ECO:0000256" key="7">
    <source>
        <dbReference type="SAM" id="SignalP"/>
    </source>
</evidence>
<sequence>MKLKKLVALSLTMVMSVGLLVGCGSKKDEASEKVVKIGMITDVGGVHDESFNQSSWEGLQAVEKELGKDKIEVKVLESKQDSDYDSNIDQFMDQEMDLIIGVGYKLDKAIEKASKAYPEQKFAIIDYAYEKQPENVTSLLFEDNASSYLTGLIAGKMTKTNKVGFIGGMKGVVISKFENGFKAGVKDANPKAKISVQYANSFSDQALGKSIANSMIKNGVDVVFPAAGAVGTGAIESVKENGKMAIGVDRDQNSLAPDNVITSAMKNIDVAVGNLAKSFVDGSYKSGEVIIGSLATGGVGIAPTSDKNVPADVLEYVKAKTKEIVDGKIKVPATDKEYKELYEK</sequence>
<accession>A0ABZ3FL04</accession>
<dbReference type="CDD" id="cd06354">
    <property type="entry name" value="PBP1_PrnA-like"/>
    <property type="match status" value="1"/>
</dbReference>
<dbReference type="InterPro" id="IPR050957">
    <property type="entry name" value="BMP_lipoprotein"/>
</dbReference>
<proteinExistence type="inferred from homology"/>
<dbReference type="Gene3D" id="3.40.50.2300">
    <property type="match status" value="2"/>
</dbReference>
<evidence type="ECO:0000256" key="6">
    <source>
        <dbReference type="ARBA" id="ARBA00023288"/>
    </source>
</evidence>
<evidence type="ECO:0000256" key="3">
    <source>
        <dbReference type="ARBA" id="ARBA00022475"/>
    </source>
</evidence>
<evidence type="ECO:0000259" key="8">
    <source>
        <dbReference type="Pfam" id="PF02608"/>
    </source>
</evidence>
<evidence type="ECO:0000313" key="10">
    <source>
        <dbReference type="Proteomes" id="UP001477947"/>
    </source>
</evidence>
<dbReference type="SUPFAM" id="SSF53822">
    <property type="entry name" value="Periplasmic binding protein-like I"/>
    <property type="match status" value="1"/>
</dbReference>
<name>A0ABZ3FL04_9FIRM</name>
<keyword evidence="3" id="KW-1003">Cell membrane</keyword>
<organism evidence="9 10">
    <name type="scientific">Terrisporobacter petrolearius</name>
    <dbReference type="NCBI Taxonomy" id="1460447"/>
    <lineage>
        <taxon>Bacteria</taxon>
        <taxon>Bacillati</taxon>
        <taxon>Bacillota</taxon>
        <taxon>Clostridia</taxon>
        <taxon>Peptostreptococcales</taxon>
        <taxon>Peptostreptococcaceae</taxon>
        <taxon>Terrisporobacter</taxon>
    </lineage>
</organism>
<dbReference type="PANTHER" id="PTHR34296:SF2">
    <property type="entry name" value="ABC TRANSPORTER GUANOSINE-BINDING PROTEIN NUPN"/>
    <property type="match status" value="1"/>
</dbReference>
<evidence type="ECO:0000256" key="5">
    <source>
        <dbReference type="ARBA" id="ARBA00023136"/>
    </source>
</evidence>
<dbReference type="InterPro" id="IPR028082">
    <property type="entry name" value="Peripla_BP_I"/>
</dbReference>
<comment type="similarity">
    <text evidence="2">Belongs to the BMP lipoprotein family.</text>
</comment>
<keyword evidence="4 7" id="KW-0732">Signal</keyword>
<dbReference type="RefSeq" id="WP_148558165.1">
    <property type="nucleotide sequence ID" value="NZ_CP154622.1"/>
</dbReference>
<feature type="chain" id="PRO_5046017603" evidence="7">
    <location>
        <begin position="22"/>
        <end position="344"/>
    </location>
</feature>
<dbReference type="Pfam" id="PF02608">
    <property type="entry name" value="Bmp"/>
    <property type="match status" value="1"/>
</dbReference>
<evidence type="ECO:0000313" key="9">
    <source>
        <dbReference type="EMBL" id="XAM43334.1"/>
    </source>
</evidence>
<dbReference type="PANTHER" id="PTHR34296">
    <property type="entry name" value="TRANSCRIPTIONAL ACTIVATOR PROTEIN MED"/>
    <property type="match status" value="1"/>
</dbReference>